<evidence type="ECO:0000256" key="1">
    <source>
        <dbReference type="SAM" id="Phobius"/>
    </source>
</evidence>
<sequence>MSAPRTYGGWRQRRGIGVAGLGSGGTLLLLAGIVVVVLTGSLAPRALLYVGPPVLAAGALTFIRVGGVSAGGLILQRARWSYGSRRGWTRYRAGVVVELPRAFQLPGVLATTTLLTAEDGFGGHYGLVWDRRSGLLTATLRVVPTSTWLADRTDADGWVANWGAWLASLGHMPTVKWVTVTVDTAPDPGDTLTDSVTAAMSPTAPTAARDIMRQLVQAAPSASADVDTRVSMTFDARAAPTAPKDLLSAVAEVGRTLQGLESTLATSGVTVVGRATCDDIAGVVRTAFDPAARGEVNRILAAQRAGLSTEGLGYSDAGPVGAEEHPGHYQHDGGISVTWAWHEAPRANVHADVLARLLSPGPYPKRVSLQYRPFPAAEATRVLETEVNAATFRRHYRLRTGRDETARDATDQARAQQAAREEAMGAGVLLMALYVTATVTNDTHLPHAIADTEACAEASKIRLRRMWNSQQAGFATTLPCGICPPVLARHWPN</sequence>
<reference evidence="2 3" key="1">
    <citation type="submission" date="2018-08" db="EMBL/GenBank/DDBJ databases">
        <title>Sequencing the genomes of 1000 actinobacteria strains.</title>
        <authorList>
            <person name="Klenk H.-P."/>
        </authorList>
    </citation>
    <scope>NUCLEOTIDE SEQUENCE [LARGE SCALE GENOMIC DNA]</scope>
    <source>
        <strain evidence="2 3">DSM 43927</strain>
    </source>
</reference>
<proteinExistence type="predicted"/>
<dbReference type="OrthoDB" id="4505949at2"/>
<dbReference type="NCBIfam" id="NF042935">
    <property type="entry name" value="SCO6880_fam"/>
    <property type="match status" value="1"/>
</dbReference>
<dbReference type="AlphaFoldDB" id="A0A3D9T5W5"/>
<keyword evidence="1" id="KW-0472">Membrane</keyword>
<accession>A0A3D9T5W5</accession>
<dbReference type="RefSeq" id="WP_116025765.1">
    <property type="nucleotide sequence ID" value="NZ_QTTT01000001.1"/>
</dbReference>
<protein>
    <recommendedName>
        <fullName evidence="4">Type VII secretion protein EccE</fullName>
    </recommendedName>
</protein>
<evidence type="ECO:0000313" key="2">
    <source>
        <dbReference type="EMBL" id="REF00636.1"/>
    </source>
</evidence>
<organism evidence="2 3">
    <name type="scientific">Thermomonospora umbrina</name>
    <dbReference type="NCBI Taxonomy" id="111806"/>
    <lineage>
        <taxon>Bacteria</taxon>
        <taxon>Bacillati</taxon>
        <taxon>Actinomycetota</taxon>
        <taxon>Actinomycetes</taxon>
        <taxon>Streptosporangiales</taxon>
        <taxon>Thermomonosporaceae</taxon>
        <taxon>Thermomonospora</taxon>
    </lineage>
</organism>
<keyword evidence="3" id="KW-1185">Reference proteome</keyword>
<feature type="transmembrane region" description="Helical" evidence="1">
    <location>
        <begin position="54"/>
        <end position="75"/>
    </location>
</feature>
<evidence type="ECO:0008006" key="4">
    <source>
        <dbReference type="Google" id="ProtNLM"/>
    </source>
</evidence>
<evidence type="ECO:0000313" key="3">
    <source>
        <dbReference type="Proteomes" id="UP000256661"/>
    </source>
</evidence>
<keyword evidence="1" id="KW-0812">Transmembrane</keyword>
<name>A0A3D9T5W5_9ACTN</name>
<dbReference type="EMBL" id="QTTT01000001">
    <property type="protein sequence ID" value="REF00636.1"/>
    <property type="molecule type" value="Genomic_DNA"/>
</dbReference>
<dbReference type="Proteomes" id="UP000256661">
    <property type="component" value="Unassembled WGS sequence"/>
</dbReference>
<gene>
    <name evidence="2" type="ORF">DFJ69_6192</name>
</gene>
<dbReference type="InterPro" id="IPR049978">
    <property type="entry name" value="SCO6880-like"/>
</dbReference>
<keyword evidence="1" id="KW-1133">Transmembrane helix</keyword>
<feature type="transmembrane region" description="Helical" evidence="1">
    <location>
        <begin position="21"/>
        <end position="42"/>
    </location>
</feature>
<comment type="caution">
    <text evidence="2">The sequence shown here is derived from an EMBL/GenBank/DDBJ whole genome shotgun (WGS) entry which is preliminary data.</text>
</comment>